<dbReference type="SMART" id="SM00825">
    <property type="entry name" value="PKS_KS"/>
    <property type="match status" value="1"/>
</dbReference>
<gene>
    <name evidence="5" type="ORF">SAMN04487995_1904</name>
</gene>
<accession>A0A1H6T3Z5</accession>
<organism evidence="5 6">
    <name type="scientific">Dyadobacter koreensis</name>
    <dbReference type="NCBI Taxonomy" id="408657"/>
    <lineage>
        <taxon>Bacteria</taxon>
        <taxon>Pseudomonadati</taxon>
        <taxon>Bacteroidota</taxon>
        <taxon>Cytophagia</taxon>
        <taxon>Cytophagales</taxon>
        <taxon>Spirosomataceae</taxon>
        <taxon>Dyadobacter</taxon>
    </lineage>
</organism>
<dbReference type="GO" id="GO:0004315">
    <property type="term" value="F:3-oxoacyl-[acyl-carrier-protein] synthase activity"/>
    <property type="evidence" value="ECO:0007669"/>
    <property type="project" value="InterPro"/>
</dbReference>
<dbReference type="InterPro" id="IPR014031">
    <property type="entry name" value="Ketoacyl_synth_C"/>
</dbReference>
<dbReference type="Gene3D" id="3.40.47.10">
    <property type="match status" value="1"/>
</dbReference>
<dbReference type="InterPro" id="IPR000794">
    <property type="entry name" value="Beta-ketoacyl_synthase"/>
</dbReference>
<dbReference type="Proteomes" id="UP000199532">
    <property type="component" value="Unassembled WGS sequence"/>
</dbReference>
<dbReference type="OrthoDB" id="9808669at2"/>
<dbReference type="CDD" id="cd00834">
    <property type="entry name" value="KAS_I_II"/>
    <property type="match status" value="1"/>
</dbReference>
<keyword evidence="2 3" id="KW-0808">Transferase</keyword>
<comment type="similarity">
    <text evidence="1 3">Belongs to the thiolase-like superfamily. Beta-ketoacyl-ACP synthases family.</text>
</comment>
<dbReference type="PANTHER" id="PTHR11712">
    <property type="entry name" value="POLYKETIDE SYNTHASE-RELATED"/>
    <property type="match status" value="1"/>
</dbReference>
<dbReference type="InterPro" id="IPR014030">
    <property type="entry name" value="Ketoacyl_synth_N"/>
</dbReference>
<dbReference type="InterPro" id="IPR020841">
    <property type="entry name" value="PKS_Beta-ketoAc_synthase_dom"/>
</dbReference>
<keyword evidence="6" id="KW-1185">Reference proteome</keyword>
<protein>
    <submittedName>
        <fullName evidence="5">3-oxoacyl-(Acyl-carrier-protein) synthase</fullName>
    </submittedName>
</protein>
<reference evidence="5 6" key="1">
    <citation type="submission" date="2016-10" db="EMBL/GenBank/DDBJ databases">
        <authorList>
            <person name="de Groot N.N."/>
        </authorList>
    </citation>
    <scope>NUCLEOTIDE SEQUENCE [LARGE SCALE GENOMIC DNA]</scope>
    <source>
        <strain evidence="5 6">DSM 19938</strain>
    </source>
</reference>
<name>A0A1H6T3Z5_9BACT</name>
<dbReference type="GO" id="GO:0006633">
    <property type="term" value="P:fatty acid biosynthetic process"/>
    <property type="evidence" value="ECO:0007669"/>
    <property type="project" value="InterPro"/>
</dbReference>
<sequence>MQKQRDKPVRVFVTGIGIISALGDNVEKNHESLVKSQAGIRNAVHFESYYTAVLPFGEIETSNEELKEILNLKDEPGYTRTCLLAVKAFEEAIADSRLSSSELSSFDTALISASTVGGMCLTDQLYEDANCKSDGSEYLEAYGPGSHTLKLVEKYKINGFTDTINTACSSSANAIMLGARLIKSGRANRAVVGGVDALAKYTVNGFNALKILSKNPCKPFDENRDGLNLGEAAAYLVLESEELVGDKKIYAEILGYGNSNDAHHPSAMSEDAVGAIRSMKDAIESAGISPDQINYINAHGTGTPNNDSVELTGITEIFKNVPPFSSTKSYTGHTLGAAGAVEAILSILSINNSEIYPSLHIETAMKDFEDLPVTSYQSEAQVNYVLSNSFGFGGNCTSLVLGKVL</sequence>
<dbReference type="GO" id="GO:0005829">
    <property type="term" value="C:cytosol"/>
    <property type="evidence" value="ECO:0007669"/>
    <property type="project" value="TreeGrafter"/>
</dbReference>
<dbReference type="AlphaFoldDB" id="A0A1H6T3Z5"/>
<dbReference type="PROSITE" id="PS52004">
    <property type="entry name" value="KS3_2"/>
    <property type="match status" value="1"/>
</dbReference>
<feature type="domain" description="Ketosynthase family 3 (KS3)" evidence="4">
    <location>
        <begin position="8"/>
        <end position="403"/>
    </location>
</feature>
<evidence type="ECO:0000313" key="6">
    <source>
        <dbReference type="Proteomes" id="UP000199532"/>
    </source>
</evidence>
<evidence type="ECO:0000256" key="1">
    <source>
        <dbReference type="ARBA" id="ARBA00008467"/>
    </source>
</evidence>
<dbReference type="InterPro" id="IPR016039">
    <property type="entry name" value="Thiolase-like"/>
</dbReference>
<proteinExistence type="inferred from homology"/>
<dbReference type="RefSeq" id="WP_090334928.1">
    <property type="nucleotide sequence ID" value="NZ_FNXY01000003.1"/>
</dbReference>
<evidence type="ECO:0000256" key="3">
    <source>
        <dbReference type="RuleBase" id="RU003694"/>
    </source>
</evidence>
<dbReference type="EMBL" id="FNXY01000003">
    <property type="protein sequence ID" value="SEI72834.1"/>
    <property type="molecule type" value="Genomic_DNA"/>
</dbReference>
<dbReference type="PANTHER" id="PTHR11712:SF320">
    <property type="entry name" value="BETA-KETOACYL SYNTHASE"/>
    <property type="match status" value="1"/>
</dbReference>
<dbReference type="Pfam" id="PF00109">
    <property type="entry name" value="ketoacyl-synt"/>
    <property type="match status" value="1"/>
</dbReference>
<dbReference type="STRING" id="408657.SAMN04487995_1904"/>
<evidence type="ECO:0000313" key="5">
    <source>
        <dbReference type="EMBL" id="SEI72834.1"/>
    </source>
</evidence>
<dbReference type="SUPFAM" id="SSF53901">
    <property type="entry name" value="Thiolase-like"/>
    <property type="match status" value="2"/>
</dbReference>
<evidence type="ECO:0000256" key="2">
    <source>
        <dbReference type="ARBA" id="ARBA00022679"/>
    </source>
</evidence>
<dbReference type="PROSITE" id="PS00606">
    <property type="entry name" value="KS3_1"/>
    <property type="match status" value="1"/>
</dbReference>
<dbReference type="Pfam" id="PF02801">
    <property type="entry name" value="Ketoacyl-synt_C"/>
    <property type="match status" value="1"/>
</dbReference>
<dbReference type="InterPro" id="IPR018201">
    <property type="entry name" value="Ketoacyl_synth_AS"/>
</dbReference>
<evidence type="ECO:0000259" key="4">
    <source>
        <dbReference type="PROSITE" id="PS52004"/>
    </source>
</evidence>